<dbReference type="RefSeq" id="WP_229981178.1">
    <property type="nucleotide sequence ID" value="NZ_JAJJPB010000004.1"/>
</dbReference>
<proteinExistence type="predicted"/>
<dbReference type="Proteomes" id="UP001165422">
    <property type="component" value="Unassembled WGS sequence"/>
</dbReference>
<gene>
    <name evidence="1" type="ORF">LN736_05750</name>
</gene>
<accession>A0ABS8N6M4</accession>
<organism evidence="1 2">
    <name type="scientific">Clostridium aromativorans</name>
    <dbReference type="NCBI Taxonomy" id="2836848"/>
    <lineage>
        <taxon>Bacteria</taxon>
        <taxon>Bacillati</taxon>
        <taxon>Bacillota</taxon>
        <taxon>Clostridia</taxon>
        <taxon>Eubacteriales</taxon>
        <taxon>Clostridiaceae</taxon>
        <taxon>Clostridium</taxon>
    </lineage>
</organism>
<reference evidence="1" key="1">
    <citation type="submission" date="2021-11" db="EMBL/GenBank/DDBJ databases">
        <authorList>
            <person name="Qingchun L."/>
            <person name="Dong Z."/>
            <person name="Zongwei Q."/>
            <person name="Jia Z."/>
            <person name="Duotao L."/>
        </authorList>
    </citation>
    <scope>NUCLEOTIDE SEQUENCE</scope>
    <source>
        <strain evidence="1">WLY-B-L2</strain>
    </source>
</reference>
<name>A0ABS8N6M4_9CLOT</name>
<comment type="caution">
    <text evidence="1">The sequence shown here is derived from an EMBL/GenBank/DDBJ whole genome shotgun (WGS) entry which is preliminary data.</text>
</comment>
<protein>
    <submittedName>
        <fullName evidence="1">Uncharacterized protein</fullName>
    </submittedName>
</protein>
<dbReference type="EMBL" id="JAJJPB010000004">
    <property type="protein sequence ID" value="MCC9294378.1"/>
    <property type="molecule type" value="Genomic_DNA"/>
</dbReference>
<evidence type="ECO:0000313" key="2">
    <source>
        <dbReference type="Proteomes" id="UP001165422"/>
    </source>
</evidence>
<sequence length="81" mass="9246">MQKMLPSSEAKELAEEAVKRIQRSTNFKVKICLPGSISVELEKEMAVQALKRGFDVEKVSKVYQKGKSSKKYFYAYLKAIL</sequence>
<keyword evidence="2" id="KW-1185">Reference proteome</keyword>
<evidence type="ECO:0000313" key="1">
    <source>
        <dbReference type="EMBL" id="MCC9294378.1"/>
    </source>
</evidence>